<dbReference type="Proteomes" id="UP001184861">
    <property type="component" value="Unassembled WGS sequence"/>
</dbReference>
<sequence length="70" mass="8448">MYRNNVIKYNKITAFLQAQLLLKHVKNIEILIFFAHKNCIKFQIIDEKKILTQKKPANRISRFYIVKLKN</sequence>
<protein>
    <submittedName>
        <fullName evidence="1">Uncharacterized protein</fullName>
    </submittedName>
</protein>
<reference evidence="1" key="1">
    <citation type="submission" date="2023-07" db="EMBL/GenBank/DDBJ databases">
        <title>Sorghum-associated microbial communities from plants grown in Nebraska, USA.</title>
        <authorList>
            <person name="Schachtman D."/>
        </authorList>
    </citation>
    <scope>NUCLEOTIDE SEQUENCE</scope>
    <source>
        <strain evidence="1">DS2360</strain>
    </source>
</reference>
<dbReference type="AlphaFoldDB" id="A0AAE3YAK5"/>
<organism evidence="1 2">
    <name type="scientific">Chryseobacterium rhizosphaerae</name>
    <dbReference type="NCBI Taxonomy" id="395937"/>
    <lineage>
        <taxon>Bacteria</taxon>
        <taxon>Pseudomonadati</taxon>
        <taxon>Bacteroidota</taxon>
        <taxon>Flavobacteriia</taxon>
        <taxon>Flavobacteriales</taxon>
        <taxon>Weeksellaceae</taxon>
        <taxon>Chryseobacterium group</taxon>
        <taxon>Chryseobacterium</taxon>
    </lineage>
</organism>
<evidence type="ECO:0000313" key="1">
    <source>
        <dbReference type="EMBL" id="MDR6526626.1"/>
    </source>
</evidence>
<accession>A0AAE3YAK5</accession>
<proteinExistence type="predicted"/>
<gene>
    <name evidence="1" type="ORF">J2787_002006</name>
</gene>
<comment type="caution">
    <text evidence="1">The sequence shown here is derived from an EMBL/GenBank/DDBJ whole genome shotgun (WGS) entry which is preliminary data.</text>
</comment>
<evidence type="ECO:0000313" key="2">
    <source>
        <dbReference type="Proteomes" id="UP001184861"/>
    </source>
</evidence>
<name>A0AAE3YAK5_9FLAO</name>
<dbReference type="EMBL" id="JAVDQY010000002">
    <property type="protein sequence ID" value="MDR6526626.1"/>
    <property type="molecule type" value="Genomic_DNA"/>
</dbReference>